<dbReference type="InterPro" id="IPR002577">
    <property type="entry name" value="HTH_HxlR"/>
</dbReference>
<keyword evidence="6" id="KW-1185">Reference proteome</keyword>
<keyword evidence="2" id="KW-0238">DNA-binding</keyword>
<evidence type="ECO:0000256" key="2">
    <source>
        <dbReference type="ARBA" id="ARBA00023125"/>
    </source>
</evidence>
<sequence length="114" mass="12607">MPAQIPKAGEPVRGSKSGKPIMVLFDLLGRRWALGIIWNLSSGPQTFRSLQSNCESVSPTVLNTRLKELRECGIVINGDSGYELTTEGKDLFVYLEPLGTWSQTWSHASNLTEQ</sequence>
<dbReference type="EMBL" id="LMCB01000006">
    <property type="protein sequence ID" value="KZL20633.1"/>
    <property type="molecule type" value="Genomic_DNA"/>
</dbReference>
<dbReference type="InterPro" id="IPR036388">
    <property type="entry name" value="WH-like_DNA-bd_sf"/>
</dbReference>
<dbReference type="RefSeq" id="WP_068003558.1">
    <property type="nucleotide sequence ID" value="NZ_FOFM01000007.1"/>
</dbReference>
<dbReference type="STRING" id="989403.SAMN05421798_107258"/>
<accession>A0A166A549</accession>
<dbReference type="SUPFAM" id="SSF46785">
    <property type="entry name" value="Winged helix' DNA-binding domain"/>
    <property type="match status" value="1"/>
</dbReference>
<evidence type="ECO:0000256" key="3">
    <source>
        <dbReference type="ARBA" id="ARBA00023163"/>
    </source>
</evidence>
<gene>
    <name evidence="5" type="ORF">PsAD2_01119</name>
</gene>
<name>A0A166A549_9HYPH</name>
<dbReference type="Proteomes" id="UP000076577">
    <property type="component" value="Unassembled WGS sequence"/>
</dbReference>
<dbReference type="Pfam" id="PF01638">
    <property type="entry name" value="HxlR"/>
    <property type="match status" value="1"/>
</dbReference>
<evidence type="ECO:0000256" key="1">
    <source>
        <dbReference type="ARBA" id="ARBA00023015"/>
    </source>
</evidence>
<dbReference type="InterPro" id="IPR036390">
    <property type="entry name" value="WH_DNA-bd_sf"/>
</dbReference>
<evidence type="ECO:0000259" key="4">
    <source>
        <dbReference type="PROSITE" id="PS51118"/>
    </source>
</evidence>
<dbReference type="PANTHER" id="PTHR33204">
    <property type="entry name" value="TRANSCRIPTIONAL REGULATOR, MARR FAMILY"/>
    <property type="match status" value="1"/>
</dbReference>
<keyword evidence="1" id="KW-0805">Transcription regulation</keyword>
<dbReference type="PANTHER" id="PTHR33204:SF37">
    <property type="entry name" value="HTH-TYPE TRANSCRIPTIONAL REGULATOR YODB"/>
    <property type="match status" value="1"/>
</dbReference>
<keyword evidence="3" id="KW-0804">Transcription</keyword>
<dbReference type="Gene3D" id="1.10.10.10">
    <property type="entry name" value="Winged helix-like DNA-binding domain superfamily/Winged helix DNA-binding domain"/>
    <property type="match status" value="1"/>
</dbReference>
<dbReference type="PATRIC" id="fig|989403.3.peg.1202"/>
<feature type="domain" description="HTH hxlR-type" evidence="4">
    <location>
        <begin position="19"/>
        <end position="110"/>
    </location>
</feature>
<dbReference type="PROSITE" id="PS51118">
    <property type="entry name" value="HTH_HXLR"/>
    <property type="match status" value="1"/>
</dbReference>
<dbReference type="AlphaFoldDB" id="A0A166A549"/>
<dbReference type="GO" id="GO:0003677">
    <property type="term" value="F:DNA binding"/>
    <property type="evidence" value="ECO:0007669"/>
    <property type="project" value="UniProtKB-KW"/>
</dbReference>
<dbReference type="OrthoDB" id="8904061at2"/>
<evidence type="ECO:0000313" key="5">
    <source>
        <dbReference type="EMBL" id="KZL20633.1"/>
    </source>
</evidence>
<evidence type="ECO:0000313" key="6">
    <source>
        <dbReference type="Proteomes" id="UP000076577"/>
    </source>
</evidence>
<organism evidence="5 6">
    <name type="scientific">Pseudovibrio axinellae</name>
    <dbReference type="NCBI Taxonomy" id="989403"/>
    <lineage>
        <taxon>Bacteria</taxon>
        <taxon>Pseudomonadati</taxon>
        <taxon>Pseudomonadota</taxon>
        <taxon>Alphaproteobacteria</taxon>
        <taxon>Hyphomicrobiales</taxon>
        <taxon>Stappiaceae</taxon>
        <taxon>Pseudovibrio</taxon>
    </lineage>
</organism>
<protein>
    <submittedName>
        <fullName evidence="5">HxlR-like helix-turn-helix</fullName>
    </submittedName>
</protein>
<reference evidence="5 6" key="1">
    <citation type="journal article" date="2016" name="Front. Microbiol.">
        <title>Comparative Genomic Analysis Reveals a Diverse Repertoire of Genes Involved in Prokaryote-Eukaryote Interactions within the Pseudovibrio Genus.</title>
        <authorList>
            <person name="Romano S."/>
            <person name="Fernandez-Guerra A."/>
            <person name="Reen F.J."/>
            <person name="Glockner F.O."/>
            <person name="Crowley S.P."/>
            <person name="O'Sullivan O."/>
            <person name="Cotter P.D."/>
            <person name="Adams C."/>
            <person name="Dobson A.D."/>
            <person name="O'Gara F."/>
        </authorList>
    </citation>
    <scope>NUCLEOTIDE SEQUENCE [LARGE SCALE GENOMIC DNA]</scope>
    <source>
        <strain evidence="5 6">Ad2</strain>
    </source>
</reference>
<proteinExistence type="predicted"/>
<comment type="caution">
    <text evidence="5">The sequence shown here is derived from an EMBL/GenBank/DDBJ whole genome shotgun (WGS) entry which is preliminary data.</text>
</comment>